<proteinExistence type="predicted"/>
<organism evidence="1">
    <name type="scientific">Marseillevirus sp</name>
    <dbReference type="NCBI Taxonomy" id="2809551"/>
    <lineage>
        <taxon>Viruses</taxon>
        <taxon>Varidnaviria</taxon>
        <taxon>Bamfordvirae</taxon>
        <taxon>Nucleocytoviricota</taxon>
        <taxon>Megaviricetes</taxon>
        <taxon>Pimascovirales</taxon>
        <taxon>Pimascovirales incertae sedis</taxon>
        <taxon>Marseilleviridae</taxon>
        <taxon>Marseillevirus</taxon>
    </lineage>
</organism>
<accession>A0AA96ER23</accession>
<name>A0AA96ER23_9VIRU</name>
<protein>
    <submittedName>
        <fullName evidence="1">Uncharacterized protein</fullName>
    </submittedName>
</protein>
<sequence>MSLTSEFEMDGDDFNGVKFTYSDGVVEFEFCGYLWDIEETKERFGRFLRNAKNGELSIVEFENSNGDSSITHKNGRIHFNVSKYGGNGSGDLSVTLPLELCIPALENLSS</sequence>
<evidence type="ECO:0000313" key="1">
    <source>
        <dbReference type="EMBL" id="WNL49557.1"/>
    </source>
</evidence>
<gene>
    <name evidence="1" type="ORF">MarFTMF_041</name>
</gene>
<dbReference type="EMBL" id="OR343188">
    <property type="protein sequence ID" value="WNL49557.1"/>
    <property type="molecule type" value="Genomic_DNA"/>
</dbReference>
<dbReference type="Pfam" id="PF19070">
    <property type="entry name" value="DUF5766"/>
    <property type="match status" value="1"/>
</dbReference>
<dbReference type="InterPro" id="IPR043911">
    <property type="entry name" value="DUF5766"/>
</dbReference>
<reference evidence="1" key="1">
    <citation type="submission" date="2023-07" db="EMBL/GenBank/DDBJ databases">
        <authorList>
            <person name="Xia Y."/>
        </authorList>
    </citation>
    <scope>NUCLEOTIDE SEQUENCE</scope>
    <source>
        <strain evidence="1">F</strain>
    </source>
</reference>